<dbReference type="InterPro" id="IPR052019">
    <property type="entry name" value="F420H2_bilvrd_red/Heme_oxyg"/>
</dbReference>
<feature type="region of interest" description="Disordered" evidence="2">
    <location>
        <begin position="1"/>
        <end position="28"/>
    </location>
</feature>
<name>A0ABX8QQZ5_9ACTN</name>
<dbReference type="PANTHER" id="PTHR35176:SF2">
    <property type="entry name" value="F420H(2)-DEPENDENT REDUCTASE RV1155"/>
    <property type="match status" value="1"/>
</dbReference>
<evidence type="ECO:0000259" key="3">
    <source>
        <dbReference type="Pfam" id="PF01243"/>
    </source>
</evidence>
<keyword evidence="1" id="KW-0560">Oxidoreductase</keyword>
<organism evidence="4 5">
    <name type="scientific">Actinomadura graeca</name>
    <dbReference type="NCBI Taxonomy" id="2750812"/>
    <lineage>
        <taxon>Bacteria</taxon>
        <taxon>Bacillati</taxon>
        <taxon>Actinomycetota</taxon>
        <taxon>Actinomycetes</taxon>
        <taxon>Streptosporangiales</taxon>
        <taxon>Thermomonosporaceae</taxon>
        <taxon>Actinomadura</taxon>
    </lineage>
</organism>
<proteinExistence type="predicted"/>
<feature type="compositionally biased region" description="Low complexity" evidence="2">
    <location>
        <begin position="13"/>
        <end position="28"/>
    </location>
</feature>
<dbReference type="InterPro" id="IPR011576">
    <property type="entry name" value="Pyridox_Oxase_N"/>
</dbReference>
<protein>
    <submittedName>
        <fullName evidence="4">PPOX class F420-dependent oxidoreductase</fullName>
    </submittedName>
</protein>
<evidence type="ECO:0000313" key="5">
    <source>
        <dbReference type="Proteomes" id="UP001049518"/>
    </source>
</evidence>
<reference evidence="4" key="1">
    <citation type="submission" date="2020-07" db="EMBL/GenBank/DDBJ databases">
        <authorList>
            <person name="Tarantini F.S."/>
            <person name="Hong K.W."/>
            <person name="Chan K.G."/>
        </authorList>
    </citation>
    <scope>NUCLEOTIDE SEQUENCE</scope>
    <source>
        <strain evidence="4">32-07</strain>
    </source>
</reference>
<dbReference type="Proteomes" id="UP001049518">
    <property type="component" value="Chromosome"/>
</dbReference>
<feature type="domain" description="Pyridoxamine 5'-phosphate oxidase N-terminal" evidence="3">
    <location>
        <begin position="32"/>
        <end position="163"/>
    </location>
</feature>
<dbReference type="PANTHER" id="PTHR35176">
    <property type="entry name" value="HEME OXYGENASE HI_0854-RELATED"/>
    <property type="match status" value="1"/>
</dbReference>
<dbReference type="InterPro" id="IPR012349">
    <property type="entry name" value="Split_barrel_FMN-bd"/>
</dbReference>
<dbReference type="RefSeq" id="WP_231333445.1">
    <property type="nucleotide sequence ID" value="NZ_CP059572.1"/>
</dbReference>
<dbReference type="SUPFAM" id="SSF50475">
    <property type="entry name" value="FMN-binding split barrel"/>
    <property type="match status" value="1"/>
</dbReference>
<dbReference type="NCBIfam" id="TIGR03618">
    <property type="entry name" value="Rv1155_F420"/>
    <property type="match status" value="1"/>
</dbReference>
<keyword evidence="5" id="KW-1185">Reference proteome</keyword>
<evidence type="ECO:0000256" key="2">
    <source>
        <dbReference type="SAM" id="MobiDB-lite"/>
    </source>
</evidence>
<gene>
    <name evidence="4" type="ORF">AGRA3207_001079</name>
</gene>
<evidence type="ECO:0000313" key="4">
    <source>
        <dbReference type="EMBL" id="QXJ20379.1"/>
    </source>
</evidence>
<dbReference type="Pfam" id="PF01243">
    <property type="entry name" value="PNPOx_N"/>
    <property type="match status" value="1"/>
</dbReference>
<dbReference type="InterPro" id="IPR019920">
    <property type="entry name" value="F420-binding_dom_put"/>
</dbReference>
<evidence type="ECO:0000256" key="1">
    <source>
        <dbReference type="ARBA" id="ARBA00023002"/>
    </source>
</evidence>
<sequence>MTANADNASKTENTANTGNAHNTDTGDTGDTALARLLAGRDLGVLATLKRDGRPQLSNVNYHFDAGRRLVRVSVTADRAKARNLRRDPRASLHVSSPDGWSWVVAEGTAELSEVAADPADAAVEELVEVYRDIRGDHPDWDDYRRVMVADGRLVVRLHVERLYGQARD</sequence>
<dbReference type="EMBL" id="CP059572">
    <property type="protein sequence ID" value="QXJ20379.1"/>
    <property type="molecule type" value="Genomic_DNA"/>
</dbReference>
<accession>A0ABX8QQZ5</accession>
<feature type="compositionally biased region" description="Polar residues" evidence="2">
    <location>
        <begin position="1"/>
        <end position="12"/>
    </location>
</feature>
<dbReference type="Gene3D" id="2.30.110.10">
    <property type="entry name" value="Electron Transport, Fmn-binding Protein, Chain A"/>
    <property type="match status" value="1"/>
</dbReference>